<dbReference type="SUPFAM" id="SSF48403">
    <property type="entry name" value="Ankyrin repeat"/>
    <property type="match status" value="1"/>
</dbReference>
<organism evidence="1 3">
    <name type="scientific">Didymodactylos carnosus</name>
    <dbReference type="NCBI Taxonomy" id="1234261"/>
    <lineage>
        <taxon>Eukaryota</taxon>
        <taxon>Metazoa</taxon>
        <taxon>Spiralia</taxon>
        <taxon>Gnathifera</taxon>
        <taxon>Rotifera</taxon>
        <taxon>Eurotatoria</taxon>
        <taxon>Bdelloidea</taxon>
        <taxon>Philodinida</taxon>
        <taxon>Philodinidae</taxon>
        <taxon>Didymodactylos</taxon>
    </lineage>
</organism>
<dbReference type="InterPro" id="IPR036770">
    <property type="entry name" value="Ankyrin_rpt-contain_sf"/>
</dbReference>
<dbReference type="Proteomes" id="UP000681722">
    <property type="component" value="Unassembled WGS sequence"/>
</dbReference>
<sequence length="252" mass="29665">MLSTLNELVENKNVDKFRVVYEENLNSLEYFEHQELLFRSCRLGLIDLVDIILNSKRIDVNDKHLSTNSTLLFITIRSQQKLITEYLIQIKNAEINHVNFYNETCLSLAISKYDLCTIKLLINYNVNINEQDFLYAINNCLQELIMNKTIDISFGIVKNLCDYNTNIIEQYGPKAIHNLIKRLSWLSYTTMKNDELDWKQISFNIKKILIYFLELHQCSINYKDEQGNTILMLACRTCPIIVEYLLDKTQLI</sequence>
<dbReference type="PANTHER" id="PTHR24118">
    <property type="entry name" value="POTE ANKYRIN DOMAIN"/>
    <property type="match status" value="1"/>
</dbReference>
<proteinExistence type="predicted"/>
<evidence type="ECO:0008006" key="4">
    <source>
        <dbReference type="Google" id="ProtNLM"/>
    </source>
</evidence>
<comment type="caution">
    <text evidence="1">The sequence shown here is derived from an EMBL/GenBank/DDBJ whole genome shotgun (WGS) entry which is preliminary data.</text>
</comment>
<dbReference type="OrthoDB" id="204260at2759"/>
<dbReference type="Gene3D" id="1.25.40.20">
    <property type="entry name" value="Ankyrin repeat-containing domain"/>
    <property type="match status" value="1"/>
</dbReference>
<dbReference type="Proteomes" id="UP000663829">
    <property type="component" value="Unassembled WGS sequence"/>
</dbReference>
<protein>
    <recommendedName>
        <fullName evidence="4">Ankyrin repeat protein</fullName>
    </recommendedName>
</protein>
<evidence type="ECO:0000313" key="1">
    <source>
        <dbReference type="EMBL" id="CAF1310962.1"/>
    </source>
</evidence>
<dbReference type="Pfam" id="PF12796">
    <property type="entry name" value="Ank_2"/>
    <property type="match status" value="1"/>
</dbReference>
<evidence type="ECO:0000313" key="3">
    <source>
        <dbReference type="Proteomes" id="UP000663829"/>
    </source>
</evidence>
<dbReference type="EMBL" id="CAJOBC010042406">
    <property type="protein sequence ID" value="CAF4148333.1"/>
    <property type="molecule type" value="Genomic_DNA"/>
</dbReference>
<dbReference type="SMART" id="SM00248">
    <property type="entry name" value="ANK"/>
    <property type="match status" value="4"/>
</dbReference>
<name>A0A815E6Y7_9BILA</name>
<keyword evidence="3" id="KW-1185">Reference proteome</keyword>
<dbReference type="AlphaFoldDB" id="A0A815E6Y7"/>
<dbReference type="EMBL" id="CAJNOQ010012928">
    <property type="protein sequence ID" value="CAF1310962.1"/>
    <property type="molecule type" value="Genomic_DNA"/>
</dbReference>
<dbReference type="InterPro" id="IPR002110">
    <property type="entry name" value="Ankyrin_rpt"/>
</dbReference>
<accession>A0A815E6Y7</accession>
<evidence type="ECO:0000313" key="2">
    <source>
        <dbReference type="EMBL" id="CAF4148333.1"/>
    </source>
</evidence>
<dbReference type="PANTHER" id="PTHR24118:SF99">
    <property type="entry name" value="POTE ANKYRIN DOMAIN FAMILY MEMBER 3C-RELATED"/>
    <property type="match status" value="1"/>
</dbReference>
<gene>
    <name evidence="1" type="ORF">GPM918_LOCUS28989</name>
    <name evidence="2" type="ORF">SRO942_LOCUS29533</name>
</gene>
<reference evidence="1" key="1">
    <citation type="submission" date="2021-02" db="EMBL/GenBank/DDBJ databases">
        <authorList>
            <person name="Nowell W R."/>
        </authorList>
    </citation>
    <scope>NUCLEOTIDE SEQUENCE</scope>
</reference>